<keyword evidence="4" id="KW-1185">Reference proteome</keyword>
<dbReference type="PANTHER" id="PTHR15312:SF1">
    <property type="entry name" value="PROTEIN TYROSINE PHOSPHATASE RECEPTOR TYPE C-ASSOCIATED PROTEIN"/>
    <property type="match status" value="1"/>
</dbReference>
<evidence type="ECO:0000313" key="4">
    <source>
        <dbReference type="Proteomes" id="UP001166674"/>
    </source>
</evidence>
<proteinExistence type="predicted"/>
<comment type="caution">
    <text evidence="3">The sequence shown here is derived from an EMBL/GenBank/DDBJ whole genome shotgun (WGS) entry which is preliminary data.</text>
</comment>
<evidence type="ECO:0000313" key="3">
    <source>
        <dbReference type="EMBL" id="MBZ3880944.1"/>
    </source>
</evidence>
<dbReference type="Pfam" id="PF15713">
    <property type="entry name" value="PTPRCAP"/>
    <property type="match status" value="1"/>
</dbReference>
<reference evidence="3" key="1">
    <citation type="submission" date="2020-03" db="EMBL/GenBank/DDBJ databases">
        <title>Studies in the Genomics of Life Span.</title>
        <authorList>
            <person name="Glass D."/>
        </authorList>
    </citation>
    <scope>NUCLEOTIDE SEQUENCE</scope>
    <source>
        <strain evidence="3">SUZIE</strain>
        <tissue evidence="3">Muscle</tissue>
    </source>
</reference>
<feature type="transmembrane region" description="Helical" evidence="2">
    <location>
        <begin position="50"/>
        <end position="72"/>
    </location>
</feature>
<sequence>MPCLPGGGELTEKISTSTSWALLCALGLGALLALPGALGSGGAKDSVGSSSVTVVLLLLLLLLLVTGLALAWRRLSRDSGGYYHPARLGAALWGRTRRLLWASPAGRWLQARTDMGSLDDPEQQEDEQEAEDEDITDGGQEEAEPQEEQQRCRTGPRLEQAEEAQDSDVEGGLDLGSQGPMGSGGSAEALLSDLHAFSGTAAWDDSAGASGGQSLHVTAL</sequence>
<name>A0AA41MZU8_SCICA</name>
<feature type="region of interest" description="Disordered" evidence="1">
    <location>
        <begin position="117"/>
        <end position="187"/>
    </location>
</feature>
<organism evidence="3 4">
    <name type="scientific">Sciurus carolinensis</name>
    <name type="common">Eastern gray squirrel</name>
    <dbReference type="NCBI Taxonomy" id="30640"/>
    <lineage>
        <taxon>Eukaryota</taxon>
        <taxon>Metazoa</taxon>
        <taxon>Chordata</taxon>
        <taxon>Craniata</taxon>
        <taxon>Vertebrata</taxon>
        <taxon>Euteleostomi</taxon>
        <taxon>Mammalia</taxon>
        <taxon>Eutheria</taxon>
        <taxon>Euarchontoglires</taxon>
        <taxon>Glires</taxon>
        <taxon>Rodentia</taxon>
        <taxon>Sciuromorpha</taxon>
        <taxon>Sciuridae</taxon>
        <taxon>Sciurinae</taxon>
        <taxon>Sciurini</taxon>
        <taxon>Sciurus</taxon>
    </lineage>
</organism>
<evidence type="ECO:0000256" key="2">
    <source>
        <dbReference type="SAM" id="Phobius"/>
    </source>
</evidence>
<keyword evidence="2" id="KW-1133">Transmembrane helix</keyword>
<dbReference type="Proteomes" id="UP001166674">
    <property type="component" value="Unassembled WGS sequence"/>
</dbReference>
<accession>A0AA41MZU8</accession>
<dbReference type="PANTHER" id="PTHR15312">
    <property type="entry name" value="PROTEIN TYROSINE PHOSPHATASE RECEPTOR TYPE C-ASSOCIATED PROTEIN"/>
    <property type="match status" value="1"/>
</dbReference>
<feature type="compositionally biased region" description="Acidic residues" evidence="1">
    <location>
        <begin position="161"/>
        <end position="171"/>
    </location>
</feature>
<gene>
    <name evidence="3" type="ORF">SUZIE_160455</name>
</gene>
<dbReference type="InterPro" id="IPR016553">
    <property type="entry name" value="PTPRCAP"/>
</dbReference>
<evidence type="ECO:0000256" key="1">
    <source>
        <dbReference type="SAM" id="MobiDB-lite"/>
    </source>
</evidence>
<feature type="transmembrane region" description="Helical" evidence="2">
    <location>
        <begin position="20"/>
        <end position="38"/>
    </location>
</feature>
<keyword evidence="2" id="KW-0812">Transmembrane</keyword>
<protein>
    <submittedName>
        <fullName evidence="3">Protein tyrosine phosphatase receptor type C-associated protein</fullName>
    </submittedName>
</protein>
<feature type="compositionally biased region" description="Acidic residues" evidence="1">
    <location>
        <begin position="117"/>
        <end position="147"/>
    </location>
</feature>
<dbReference type="AlphaFoldDB" id="A0AA41MZU8"/>
<keyword evidence="3" id="KW-0675">Receptor</keyword>
<dbReference type="EMBL" id="JAATJV010374547">
    <property type="protein sequence ID" value="MBZ3880944.1"/>
    <property type="molecule type" value="Genomic_DNA"/>
</dbReference>
<keyword evidence="2" id="KW-0472">Membrane</keyword>